<feature type="short sequence motif" description="TFG box" evidence="1">
    <location>
        <begin position="714"/>
        <end position="734"/>
    </location>
</feature>
<dbReference type="PANTHER" id="PTHR13586:SF0">
    <property type="entry name" value="TRAILER HITCH, ISOFORM H"/>
    <property type="match status" value="1"/>
</dbReference>
<feature type="domain" description="DFDF" evidence="3">
    <location>
        <begin position="629"/>
        <end position="665"/>
    </location>
</feature>
<dbReference type="PROSITE" id="PS52002">
    <property type="entry name" value="SM"/>
    <property type="match status" value="1"/>
</dbReference>
<dbReference type="InterPro" id="IPR010920">
    <property type="entry name" value="LSM_dom_sf"/>
</dbReference>
<dbReference type="Pfam" id="PF09532">
    <property type="entry name" value="FDF"/>
    <property type="match status" value="1"/>
</dbReference>
<dbReference type="Pfam" id="PF12701">
    <property type="entry name" value="LSM14"/>
    <property type="match status" value="1"/>
</dbReference>
<sequence length="790" mass="85939">MGSSADAYLGSFISLISKSEIRYEGVLFHINPHESTIGLKNVTSFGTEGRRKDGPQILPSEKVYEYVYFRGTDIKDLQVLSSVPVMSTLATPNDPAIIQLRYHDPPPAHTNWPPADPVSASHAGSSAQTLPGLTFQGSLSQYQPVGNSGSWSSFGPLNASGNEHCLPMYRQGSNGPSVGLSHLQQLSLLQSSPGLVVSPSQQQQMQHPVTNASLSNGVLNYHDIPSPLPPSLVTASKTRTSTSIPSSGLQSNNLSGSSVLAASNEVSKLMANNQPTTLPSLTLNYSSHLVSPLPSSGLDRNTIIPPVNDQPKSVFGSISPYKSTPFSMPSIAGTSSSNCFETSIPSLVTPDQLLQSEHNTVSSFHSLETIQKDLETANNPSIAHSSKTLTSSSPLLFPLNLSGLDPYTIEPPASDKPNSVLGHVSSHQSMSVSTPSTVGTSSEHNIETSFPSLVTPGQLLQSGPSKLSLSHSLQTAQKDIEVVQASAPELLSPDSKDAEASVLTLPLPSAKKSNGAPLHPQHHDGRRERGKRNGPHRADLHTHRSIGKHFQEREKKVIGAASYMHHTHRVNIRGRGHGVNKAAPYPLYGNRARSRGSVNGLRIQSFDWKFLSCSFPSTRLLCLENVIDEILRPVTKFAEDFDFEAMNERFNKDEVWGELGKCNKTQPRDASVSDGESIQHEDANALAKDLKPIYAKDDFFDSLSCYSPKHEPRQGRFKLSEQMKLDAETFGNFQMQQGRRGGWPRGFRYGRGYGRAGRGEGRAVWSREAARLMVRMLSFYDVAMARQRLA</sequence>
<feature type="compositionally biased region" description="Polar residues" evidence="2">
    <location>
        <begin position="233"/>
        <end position="245"/>
    </location>
</feature>
<feature type="region of interest" description="Disordered" evidence="2">
    <location>
        <begin position="506"/>
        <end position="540"/>
    </location>
</feature>
<feature type="domain" description="Sm" evidence="5">
    <location>
        <begin position="1"/>
        <end position="83"/>
    </location>
</feature>
<evidence type="ECO:0008006" key="8">
    <source>
        <dbReference type="Google" id="ProtNLM"/>
    </source>
</evidence>
<evidence type="ECO:0000313" key="6">
    <source>
        <dbReference type="EMBL" id="KAH7549297.1"/>
    </source>
</evidence>
<dbReference type="PANTHER" id="PTHR13586">
    <property type="entry name" value="SCD6 PROTEIN-RELATED"/>
    <property type="match status" value="1"/>
</dbReference>
<feature type="domain" description="TFG box profile" evidence="4">
    <location>
        <begin position="714"/>
        <end position="734"/>
    </location>
</feature>
<protein>
    <recommendedName>
        <fullName evidence="8">Protein decapping 5-like</fullName>
    </recommendedName>
</protein>
<dbReference type="SUPFAM" id="SSF50182">
    <property type="entry name" value="Sm-like ribonucleoproteins"/>
    <property type="match status" value="1"/>
</dbReference>
<evidence type="ECO:0000259" key="3">
    <source>
        <dbReference type="PROSITE" id="PS51512"/>
    </source>
</evidence>
<dbReference type="SMART" id="SM01271">
    <property type="entry name" value="LSM14"/>
    <property type="match status" value="1"/>
</dbReference>
<dbReference type="InterPro" id="IPR025768">
    <property type="entry name" value="TFG_box"/>
</dbReference>
<evidence type="ECO:0000259" key="5">
    <source>
        <dbReference type="PROSITE" id="PS52002"/>
    </source>
</evidence>
<proteinExistence type="predicted"/>
<comment type="caution">
    <text evidence="6">The sequence shown here is derived from an EMBL/GenBank/DDBJ whole genome shotgun (WGS) entry which is preliminary data.</text>
</comment>
<gene>
    <name evidence="6" type="ORF">JRO89_XS13G0010800</name>
</gene>
<feature type="compositionally biased region" description="Low complexity" evidence="2">
    <location>
        <begin position="246"/>
        <end position="255"/>
    </location>
</feature>
<feature type="region of interest" description="Disordered" evidence="2">
    <location>
        <begin position="408"/>
        <end position="444"/>
    </location>
</feature>
<evidence type="ECO:0000256" key="2">
    <source>
        <dbReference type="SAM" id="MobiDB-lite"/>
    </source>
</evidence>
<dbReference type="CDD" id="cd01736">
    <property type="entry name" value="LSm14_N"/>
    <property type="match status" value="1"/>
</dbReference>
<name>A0ABQ8H5T8_9ROSI</name>
<organism evidence="6 7">
    <name type="scientific">Xanthoceras sorbifolium</name>
    <dbReference type="NCBI Taxonomy" id="99658"/>
    <lineage>
        <taxon>Eukaryota</taxon>
        <taxon>Viridiplantae</taxon>
        <taxon>Streptophyta</taxon>
        <taxon>Embryophyta</taxon>
        <taxon>Tracheophyta</taxon>
        <taxon>Spermatophyta</taxon>
        <taxon>Magnoliopsida</taxon>
        <taxon>eudicotyledons</taxon>
        <taxon>Gunneridae</taxon>
        <taxon>Pentapetalae</taxon>
        <taxon>rosids</taxon>
        <taxon>malvids</taxon>
        <taxon>Sapindales</taxon>
        <taxon>Sapindaceae</taxon>
        <taxon>Xanthoceroideae</taxon>
        <taxon>Xanthoceras</taxon>
    </lineage>
</organism>
<dbReference type="PROSITE" id="PS51512">
    <property type="entry name" value="DFDF"/>
    <property type="match status" value="1"/>
</dbReference>
<reference evidence="6 7" key="1">
    <citation type="submission" date="2021-02" db="EMBL/GenBank/DDBJ databases">
        <title>Plant Genome Project.</title>
        <authorList>
            <person name="Zhang R.-G."/>
        </authorList>
    </citation>
    <scope>NUCLEOTIDE SEQUENCE [LARGE SCALE GENOMIC DNA]</scope>
    <source>
        <tissue evidence="6">Leaves</tissue>
    </source>
</reference>
<evidence type="ECO:0000259" key="4">
    <source>
        <dbReference type="PROSITE" id="PS51536"/>
    </source>
</evidence>
<dbReference type="Gene3D" id="2.30.30.100">
    <property type="match status" value="1"/>
</dbReference>
<evidence type="ECO:0000313" key="7">
    <source>
        <dbReference type="Proteomes" id="UP000827721"/>
    </source>
</evidence>
<feature type="region of interest" description="Disordered" evidence="2">
    <location>
        <begin position="105"/>
        <end position="127"/>
    </location>
</feature>
<keyword evidence="7" id="KW-1185">Reference proteome</keyword>
<dbReference type="InterPro" id="IPR019050">
    <property type="entry name" value="FDF_dom"/>
</dbReference>
<dbReference type="PROSITE" id="PS51536">
    <property type="entry name" value="TFG"/>
    <property type="match status" value="1"/>
</dbReference>
<accession>A0ABQ8H5T8</accession>
<dbReference type="SMART" id="SM01199">
    <property type="entry name" value="FDF"/>
    <property type="match status" value="1"/>
</dbReference>
<dbReference type="InterPro" id="IPR025762">
    <property type="entry name" value="DFDF"/>
</dbReference>
<dbReference type="Proteomes" id="UP000827721">
    <property type="component" value="Unassembled WGS sequence"/>
</dbReference>
<feature type="compositionally biased region" description="Low complexity" evidence="2">
    <location>
        <begin position="429"/>
        <end position="442"/>
    </location>
</feature>
<dbReference type="InterPro" id="IPR025609">
    <property type="entry name" value="Lsm14-like_N"/>
</dbReference>
<feature type="region of interest" description="Disordered" evidence="2">
    <location>
        <begin position="229"/>
        <end position="255"/>
    </location>
</feature>
<dbReference type="EMBL" id="JAFEMO010000013">
    <property type="protein sequence ID" value="KAH7549297.1"/>
    <property type="molecule type" value="Genomic_DNA"/>
</dbReference>
<dbReference type="InterPro" id="IPR047575">
    <property type="entry name" value="Sm"/>
</dbReference>
<evidence type="ECO:0000256" key="1">
    <source>
        <dbReference type="PROSITE-ProRule" id="PRU00869"/>
    </source>
</evidence>